<proteinExistence type="predicted"/>
<evidence type="ECO:0000256" key="1">
    <source>
        <dbReference type="SAM" id="Phobius"/>
    </source>
</evidence>
<keyword evidence="1" id="KW-1133">Transmembrane helix</keyword>
<dbReference type="RefSeq" id="WP_133229364.1">
    <property type="nucleotide sequence ID" value="NZ_SOZE01000001.1"/>
</dbReference>
<protein>
    <submittedName>
        <fullName evidence="2">Uncharacterized protein</fullName>
    </submittedName>
</protein>
<dbReference type="Proteomes" id="UP000297540">
    <property type="component" value="Unassembled WGS sequence"/>
</dbReference>
<gene>
    <name evidence="2" type="ORF">E2R66_02015</name>
</gene>
<reference evidence="2 3" key="1">
    <citation type="journal article" date="2017" name="Int. J. Syst. Evol. Microbiol.">
        <title>Mucilaginibacterpsychrotolerans sp. nov., isolated from peatlands.</title>
        <authorList>
            <person name="Deng Y."/>
            <person name="Shen L."/>
            <person name="Xu B."/>
            <person name="Liu Y."/>
            <person name="Gu Z."/>
            <person name="Liu H."/>
            <person name="Zhou Y."/>
        </authorList>
    </citation>
    <scope>NUCLEOTIDE SEQUENCE [LARGE SCALE GENOMIC DNA]</scope>
    <source>
        <strain evidence="2 3">NH7-4</strain>
    </source>
</reference>
<keyword evidence="1" id="KW-0472">Membrane</keyword>
<dbReference type="AlphaFoldDB" id="A0A4Y8SQT5"/>
<sequence>MRNFNISLGYRIVLVVVIFITVLTSIIYFLIRPTSSELLSKGTWCVDRIYYQNVLIGPSTKVVAYMQDVNDNAPCMDMTGFRTDGRLELPGINSYAINGTWKMDEDGNLLMDADSIKNVFNGKYEINVTEQFLQLRNGNTTILAHRDNYTFANPLNDLLK</sequence>
<dbReference type="EMBL" id="SOZE01000001">
    <property type="protein sequence ID" value="TFF40975.1"/>
    <property type="molecule type" value="Genomic_DNA"/>
</dbReference>
<evidence type="ECO:0000313" key="3">
    <source>
        <dbReference type="Proteomes" id="UP000297540"/>
    </source>
</evidence>
<feature type="transmembrane region" description="Helical" evidence="1">
    <location>
        <begin position="12"/>
        <end position="31"/>
    </location>
</feature>
<keyword evidence="3" id="KW-1185">Reference proteome</keyword>
<organism evidence="2 3">
    <name type="scientific">Mucilaginibacter psychrotolerans</name>
    <dbReference type="NCBI Taxonomy" id="1524096"/>
    <lineage>
        <taxon>Bacteria</taxon>
        <taxon>Pseudomonadati</taxon>
        <taxon>Bacteroidota</taxon>
        <taxon>Sphingobacteriia</taxon>
        <taxon>Sphingobacteriales</taxon>
        <taxon>Sphingobacteriaceae</taxon>
        <taxon>Mucilaginibacter</taxon>
    </lineage>
</organism>
<name>A0A4Y8SQT5_9SPHI</name>
<accession>A0A4Y8SQT5</accession>
<keyword evidence="1" id="KW-0812">Transmembrane</keyword>
<evidence type="ECO:0000313" key="2">
    <source>
        <dbReference type="EMBL" id="TFF40975.1"/>
    </source>
</evidence>
<dbReference type="OrthoDB" id="8480302at2"/>
<comment type="caution">
    <text evidence="2">The sequence shown here is derived from an EMBL/GenBank/DDBJ whole genome shotgun (WGS) entry which is preliminary data.</text>
</comment>